<evidence type="ECO:0000256" key="1">
    <source>
        <dbReference type="SAM" id="Phobius"/>
    </source>
</evidence>
<proteinExistence type="predicted"/>
<keyword evidence="1" id="KW-0812">Transmembrane</keyword>
<keyword evidence="1" id="KW-0472">Membrane</keyword>
<feature type="transmembrane region" description="Helical" evidence="1">
    <location>
        <begin position="65"/>
        <end position="88"/>
    </location>
</feature>
<keyword evidence="1" id="KW-1133">Transmembrane helix</keyword>
<accession>A0A6V8K7M9</accession>
<comment type="caution">
    <text evidence="2">The sequence shown here is derived from an EMBL/GenBank/DDBJ whole genome shotgun (WGS) entry which is preliminary data.</text>
</comment>
<name>A0A6V8K7M9_9ACTN</name>
<feature type="transmembrane region" description="Helical" evidence="1">
    <location>
        <begin position="20"/>
        <end position="44"/>
    </location>
</feature>
<dbReference type="Proteomes" id="UP000482800">
    <property type="component" value="Unassembled WGS sequence"/>
</dbReference>
<sequence length="304" mass="32343">MIELLTTLGGRLSQRWLTTLLAPGLLFVAAVAVAARLGHAHALAIQRLRDDIVAVADHPAGRSSAVVLLVTAAVLVAAATAGLVAASLGGAVERMWLLPGRRQPLRSVRAWRLRRWRAADAGVVALVAGVRLDEHADTVVIPGLAEALARRDAICLVEPERPTWIADRLRALGERIHLTYGLDLTAAWPRVWSLAPADLRTDVIAAHEAYSAAARLAGWSLLYAVLAAWWWPSSVVAAVLFGAAWMRARSATGGLAELVESTVDLHGRELAARLGVECGGPLTVEVGEEVTVRLRKDQGIGGRG</sequence>
<evidence type="ECO:0000313" key="3">
    <source>
        <dbReference type="Proteomes" id="UP000482800"/>
    </source>
</evidence>
<evidence type="ECO:0000313" key="2">
    <source>
        <dbReference type="EMBL" id="GFJ81212.1"/>
    </source>
</evidence>
<organism evidence="2 3">
    <name type="scientific">Phytohabitans houttuyneae</name>
    <dbReference type="NCBI Taxonomy" id="1076126"/>
    <lineage>
        <taxon>Bacteria</taxon>
        <taxon>Bacillati</taxon>
        <taxon>Actinomycetota</taxon>
        <taxon>Actinomycetes</taxon>
        <taxon>Micromonosporales</taxon>
        <taxon>Micromonosporaceae</taxon>
    </lineage>
</organism>
<dbReference type="EMBL" id="BLPF01000002">
    <property type="protein sequence ID" value="GFJ81212.1"/>
    <property type="molecule type" value="Genomic_DNA"/>
</dbReference>
<reference evidence="2 3" key="1">
    <citation type="submission" date="2020-03" db="EMBL/GenBank/DDBJ databases">
        <title>Whole genome shotgun sequence of Phytohabitans houttuyneae NBRC 108639.</title>
        <authorList>
            <person name="Komaki H."/>
            <person name="Tamura T."/>
        </authorList>
    </citation>
    <scope>NUCLEOTIDE SEQUENCE [LARGE SCALE GENOMIC DNA]</scope>
    <source>
        <strain evidence="2 3">NBRC 108639</strain>
    </source>
</reference>
<feature type="transmembrane region" description="Helical" evidence="1">
    <location>
        <begin position="221"/>
        <end position="245"/>
    </location>
</feature>
<protein>
    <submittedName>
        <fullName evidence="2">Uncharacterized protein</fullName>
    </submittedName>
</protein>
<dbReference type="RefSeq" id="WP_173060072.1">
    <property type="nucleotide sequence ID" value="NZ_BAABGO010000060.1"/>
</dbReference>
<reference evidence="2 3" key="2">
    <citation type="submission" date="2020-03" db="EMBL/GenBank/DDBJ databases">
        <authorList>
            <person name="Ichikawa N."/>
            <person name="Kimura A."/>
            <person name="Kitahashi Y."/>
            <person name="Uohara A."/>
        </authorList>
    </citation>
    <scope>NUCLEOTIDE SEQUENCE [LARGE SCALE GENOMIC DNA]</scope>
    <source>
        <strain evidence="2 3">NBRC 108639</strain>
    </source>
</reference>
<gene>
    <name evidence="2" type="ORF">Phou_053920</name>
</gene>
<keyword evidence="3" id="KW-1185">Reference proteome</keyword>
<dbReference type="AlphaFoldDB" id="A0A6V8K7M9"/>